<dbReference type="Proteomes" id="UP000294506">
    <property type="component" value="Unassembled WGS sequence"/>
</dbReference>
<evidence type="ECO:0000313" key="2">
    <source>
        <dbReference type="EMBL" id="TDS84778.1"/>
    </source>
</evidence>
<sequence length="63" mass="6652">METVDQSASESQHPARSFGVSLAAGSLLLTVLTYGFLIWSNCETAGIATFLGDVRSFHTAEGC</sequence>
<accession>A0A4R7G148</accession>
<evidence type="ECO:0000313" key="3">
    <source>
        <dbReference type="Proteomes" id="UP000294506"/>
    </source>
</evidence>
<evidence type="ECO:0000256" key="1">
    <source>
        <dbReference type="SAM" id="Phobius"/>
    </source>
</evidence>
<proteinExistence type="predicted"/>
<keyword evidence="3" id="KW-1185">Reference proteome</keyword>
<comment type="caution">
    <text evidence="2">The sequence shown here is derived from an EMBL/GenBank/DDBJ whole genome shotgun (WGS) entry which is preliminary data.</text>
</comment>
<organism evidence="2 3">
    <name type="scientific">Nesterenkonia aurantiaca</name>
    <dbReference type="NCBI Taxonomy" id="1436010"/>
    <lineage>
        <taxon>Bacteria</taxon>
        <taxon>Bacillati</taxon>
        <taxon>Actinomycetota</taxon>
        <taxon>Actinomycetes</taxon>
        <taxon>Micrococcales</taxon>
        <taxon>Micrococcaceae</taxon>
        <taxon>Nesterenkonia</taxon>
    </lineage>
</organism>
<name>A0A4R7G148_9MICC</name>
<keyword evidence="1" id="KW-1133">Transmembrane helix</keyword>
<gene>
    <name evidence="2" type="ORF">EV640_107176</name>
</gene>
<dbReference type="AlphaFoldDB" id="A0A4R7G148"/>
<dbReference type="EMBL" id="SOAN01000007">
    <property type="protein sequence ID" value="TDS84778.1"/>
    <property type="molecule type" value="Genomic_DNA"/>
</dbReference>
<reference evidence="2 3" key="1">
    <citation type="submission" date="2019-03" db="EMBL/GenBank/DDBJ databases">
        <title>Genomic Encyclopedia of Type Strains, Phase III (KMG-III): the genomes of soil and plant-associated and newly described type strains.</title>
        <authorList>
            <person name="Whitman W."/>
        </authorList>
    </citation>
    <scope>NUCLEOTIDE SEQUENCE [LARGE SCALE GENOMIC DNA]</scope>
    <source>
        <strain evidence="2 3">DSM 27373</strain>
    </source>
</reference>
<feature type="transmembrane region" description="Helical" evidence="1">
    <location>
        <begin position="20"/>
        <end position="39"/>
    </location>
</feature>
<keyword evidence="1" id="KW-0812">Transmembrane</keyword>
<protein>
    <submittedName>
        <fullName evidence="2">Uncharacterized protein</fullName>
    </submittedName>
</protein>
<keyword evidence="1" id="KW-0472">Membrane</keyword>